<keyword evidence="3" id="KW-0378">Hydrolase</keyword>
<feature type="transmembrane region" description="Helical" evidence="1">
    <location>
        <begin position="144"/>
        <end position="164"/>
    </location>
</feature>
<feature type="domain" description="CAAX prenyl protease 2/Lysostaphin resistance protein A-like" evidence="2">
    <location>
        <begin position="150"/>
        <end position="245"/>
    </location>
</feature>
<reference evidence="3" key="1">
    <citation type="submission" date="2020-08" db="EMBL/GenBank/DDBJ databases">
        <title>Sulfitobacter aestuariivivens sp. nov., isolated from a tidal flat.</title>
        <authorList>
            <person name="Park S."/>
            <person name="Yoon J.-H."/>
        </authorList>
    </citation>
    <scope>NUCLEOTIDE SEQUENCE</scope>
    <source>
        <strain evidence="3">TSTF-M16</strain>
    </source>
</reference>
<dbReference type="GO" id="GO:0004175">
    <property type="term" value="F:endopeptidase activity"/>
    <property type="evidence" value="ECO:0007669"/>
    <property type="project" value="UniProtKB-ARBA"/>
</dbReference>
<dbReference type="EMBL" id="JACTAG010000002">
    <property type="protein sequence ID" value="MBD3665607.1"/>
    <property type="molecule type" value="Genomic_DNA"/>
</dbReference>
<feature type="transmembrane region" description="Helical" evidence="1">
    <location>
        <begin position="233"/>
        <end position="253"/>
    </location>
</feature>
<dbReference type="AlphaFoldDB" id="A0A927D9E6"/>
<keyword evidence="1" id="KW-1133">Transmembrane helix</keyword>
<organism evidence="3 4">
    <name type="scientific">Sulfitobacter aestuariivivens</name>
    <dbReference type="NCBI Taxonomy" id="2766981"/>
    <lineage>
        <taxon>Bacteria</taxon>
        <taxon>Pseudomonadati</taxon>
        <taxon>Pseudomonadota</taxon>
        <taxon>Alphaproteobacteria</taxon>
        <taxon>Rhodobacterales</taxon>
        <taxon>Roseobacteraceae</taxon>
        <taxon>Sulfitobacter</taxon>
    </lineage>
</organism>
<gene>
    <name evidence="3" type="ORF">H9Q16_16860</name>
</gene>
<evidence type="ECO:0000259" key="2">
    <source>
        <dbReference type="Pfam" id="PF02517"/>
    </source>
</evidence>
<keyword evidence="1" id="KW-0812">Transmembrane</keyword>
<evidence type="ECO:0000313" key="3">
    <source>
        <dbReference type="EMBL" id="MBD3665607.1"/>
    </source>
</evidence>
<feature type="transmembrane region" description="Helical" evidence="1">
    <location>
        <begin position="22"/>
        <end position="40"/>
    </location>
</feature>
<feature type="transmembrane region" description="Helical" evidence="1">
    <location>
        <begin position="208"/>
        <end position="226"/>
    </location>
</feature>
<evidence type="ECO:0000256" key="1">
    <source>
        <dbReference type="SAM" id="Phobius"/>
    </source>
</evidence>
<sequence>MILKADYGPHAAFIAPARASAAVWRLIAGLVFIVVAYVALSRMFFQFLYDLFGNGAAGFYQTLFSGNTPGSMLVLLASFGFMTVSVAVTVRLVHRRAARSLLGPPRAAVSQFFRVFWPLCLFSVVLFMLPPWDMGGDYVPNLSVSLWLVLLPAALLGVLIQVSAEEILFRGYIQQQLAARFRSPLIWGLLPAGLFALGHYAPQTTGENALIIAIWAGLFGVLMADITARAGTLGPAIALHFWNNVSAIVIVGMPDDLGGLALYHTPFGLSDTGALRVWLPVDFALMIVAWLVARLALRR</sequence>
<dbReference type="GO" id="GO:0080120">
    <property type="term" value="P:CAAX-box protein maturation"/>
    <property type="evidence" value="ECO:0007669"/>
    <property type="project" value="UniProtKB-ARBA"/>
</dbReference>
<keyword evidence="3" id="KW-0482">Metalloprotease</keyword>
<keyword evidence="1" id="KW-0472">Membrane</keyword>
<keyword evidence="3" id="KW-0645">Protease</keyword>
<dbReference type="RefSeq" id="WP_191076573.1">
    <property type="nucleotide sequence ID" value="NZ_JACTAG010000002.1"/>
</dbReference>
<dbReference type="Proteomes" id="UP000635142">
    <property type="component" value="Unassembled WGS sequence"/>
</dbReference>
<protein>
    <submittedName>
        <fullName evidence="3">CPBP family intramembrane metalloprotease</fullName>
    </submittedName>
</protein>
<proteinExistence type="predicted"/>
<accession>A0A927D9E6</accession>
<keyword evidence="4" id="KW-1185">Reference proteome</keyword>
<name>A0A927D9E6_9RHOB</name>
<feature type="transmembrane region" description="Helical" evidence="1">
    <location>
        <begin position="185"/>
        <end position="202"/>
    </location>
</feature>
<feature type="transmembrane region" description="Helical" evidence="1">
    <location>
        <begin position="273"/>
        <end position="297"/>
    </location>
</feature>
<evidence type="ECO:0000313" key="4">
    <source>
        <dbReference type="Proteomes" id="UP000635142"/>
    </source>
</evidence>
<dbReference type="GO" id="GO:0008237">
    <property type="term" value="F:metallopeptidase activity"/>
    <property type="evidence" value="ECO:0007669"/>
    <property type="project" value="UniProtKB-KW"/>
</dbReference>
<comment type="caution">
    <text evidence="3">The sequence shown here is derived from an EMBL/GenBank/DDBJ whole genome shotgun (WGS) entry which is preliminary data.</text>
</comment>
<dbReference type="Pfam" id="PF02517">
    <property type="entry name" value="Rce1-like"/>
    <property type="match status" value="1"/>
</dbReference>
<dbReference type="InterPro" id="IPR003675">
    <property type="entry name" value="Rce1/LyrA-like_dom"/>
</dbReference>
<feature type="transmembrane region" description="Helical" evidence="1">
    <location>
        <begin position="72"/>
        <end position="94"/>
    </location>
</feature>
<feature type="transmembrane region" description="Helical" evidence="1">
    <location>
        <begin position="115"/>
        <end position="132"/>
    </location>
</feature>